<feature type="transmembrane region" description="Helical" evidence="6">
    <location>
        <begin position="338"/>
        <end position="361"/>
    </location>
</feature>
<protein>
    <recommendedName>
        <fullName evidence="7">EamA domain-containing protein</fullName>
    </recommendedName>
</protein>
<feature type="region of interest" description="Disordered" evidence="5">
    <location>
        <begin position="108"/>
        <end position="131"/>
    </location>
</feature>
<feature type="domain" description="EamA" evidence="7">
    <location>
        <begin position="150"/>
        <end position="288"/>
    </location>
</feature>
<keyword evidence="9" id="KW-1185">Reference proteome</keyword>
<dbReference type="GO" id="GO:0016020">
    <property type="term" value="C:membrane"/>
    <property type="evidence" value="ECO:0007669"/>
    <property type="project" value="UniProtKB-SubCell"/>
</dbReference>
<evidence type="ECO:0000256" key="4">
    <source>
        <dbReference type="ARBA" id="ARBA00023136"/>
    </source>
</evidence>
<feature type="transmembrane region" description="Helical" evidence="6">
    <location>
        <begin position="373"/>
        <end position="394"/>
    </location>
</feature>
<keyword evidence="3 6" id="KW-1133">Transmembrane helix</keyword>
<feature type="transmembrane region" description="Helical" evidence="6">
    <location>
        <begin position="272"/>
        <end position="296"/>
    </location>
</feature>
<dbReference type="InterPro" id="IPR037185">
    <property type="entry name" value="EmrE-like"/>
</dbReference>
<sequence>MASSSNSKAIPKPKRLTPGSGRSGKRKTDDNDTGGEDDFVPTLSRTSTLPIPKNAAGLRSRSVSPVKRVQNVFKHEEYNASSGSLLSNASFLPDTPSPLLPPDLQKLKAFRSGNPNGELGDDDGDDDDMSELGPDASIVEKAVRLAYKNSGLLLMLAAQVFASGMSVITRLLETGFDTEFHALQILFARQIISVVLCSLYMYFTAVPHFPLGPKGVRWLLVARGVGGFFGVFGLYYSLAYLDVSDATVITFLAPSVAGFACWIILKEPFSRLEMLAGFISLMGVLLISRPTSLFYLTDEEDDSTDKVSGVSGSGGTEPSPAHDDIRVRLREITSAQRFTAVMVALLGVFGAATAYTTIRWIGKRAHPLISVNYFSAYCAIVSCLGLLIIPGIGFQMPHNLIQWLLLFGIGICGFCMQFLLTAALQRERTSLVTLMVYVQLIFALIWDKLIWDTWPTWTSWLGSFMIVGSAVYVAVQKNKSKEPAKVSKREARARRHVQNADEERGLVSAKGSDDEDDSEDGASLLDEDESRTLEVERGIQMQDLGR</sequence>
<feature type="domain" description="EamA" evidence="7">
    <location>
        <begin position="340"/>
        <end position="473"/>
    </location>
</feature>
<keyword evidence="4 6" id="KW-0472">Membrane</keyword>
<gene>
    <name evidence="8" type="ORF">TWF694_001696</name>
</gene>
<name>A0AAV9X4S7_9PEZI</name>
<feature type="transmembrane region" description="Helical" evidence="6">
    <location>
        <begin position="215"/>
        <end position="236"/>
    </location>
</feature>
<feature type="transmembrane region" description="Helical" evidence="6">
    <location>
        <begin position="151"/>
        <end position="172"/>
    </location>
</feature>
<dbReference type="Proteomes" id="UP001365542">
    <property type="component" value="Unassembled WGS sequence"/>
</dbReference>
<feature type="compositionally biased region" description="Acidic residues" evidence="5">
    <location>
        <begin position="513"/>
        <end position="529"/>
    </location>
</feature>
<feature type="region of interest" description="Disordered" evidence="5">
    <location>
        <begin position="483"/>
        <end position="546"/>
    </location>
</feature>
<evidence type="ECO:0000256" key="6">
    <source>
        <dbReference type="SAM" id="Phobius"/>
    </source>
</evidence>
<evidence type="ECO:0000256" key="1">
    <source>
        <dbReference type="ARBA" id="ARBA00004141"/>
    </source>
</evidence>
<evidence type="ECO:0000313" key="9">
    <source>
        <dbReference type="Proteomes" id="UP001365542"/>
    </source>
</evidence>
<comment type="caution">
    <text evidence="8">The sequence shown here is derived from an EMBL/GenBank/DDBJ whole genome shotgun (WGS) entry which is preliminary data.</text>
</comment>
<accession>A0AAV9X4S7</accession>
<feature type="transmembrane region" description="Helical" evidence="6">
    <location>
        <begin position="400"/>
        <end position="424"/>
    </location>
</feature>
<feature type="transmembrane region" description="Helical" evidence="6">
    <location>
        <begin position="184"/>
        <end position="203"/>
    </location>
</feature>
<evidence type="ECO:0000259" key="7">
    <source>
        <dbReference type="Pfam" id="PF00892"/>
    </source>
</evidence>
<dbReference type="Pfam" id="PF00892">
    <property type="entry name" value="EamA"/>
    <property type="match status" value="2"/>
</dbReference>
<evidence type="ECO:0000256" key="3">
    <source>
        <dbReference type="ARBA" id="ARBA00022989"/>
    </source>
</evidence>
<evidence type="ECO:0000313" key="8">
    <source>
        <dbReference type="EMBL" id="KAK6535228.1"/>
    </source>
</evidence>
<dbReference type="EMBL" id="JAVHJO010000010">
    <property type="protein sequence ID" value="KAK6535228.1"/>
    <property type="molecule type" value="Genomic_DNA"/>
</dbReference>
<proteinExistence type="predicted"/>
<dbReference type="InterPro" id="IPR000620">
    <property type="entry name" value="EamA_dom"/>
</dbReference>
<keyword evidence="2 6" id="KW-0812">Transmembrane</keyword>
<reference evidence="8 9" key="1">
    <citation type="submission" date="2019-10" db="EMBL/GenBank/DDBJ databases">
        <authorList>
            <person name="Palmer J.M."/>
        </authorList>
    </citation>
    <scope>NUCLEOTIDE SEQUENCE [LARGE SCALE GENOMIC DNA]</scope>
    <source>
        <strain evidence="8 9">TWF694</strain>
    </source>
</reference>
<dbReference type="PANTHER" id="PTHR22911">
    <property type="entry name" value="ACYL-MALONYL CONDENSING ENZYME-RELATED"/>
    <property type="match status" value="1"/>
</dbReference>
<comment type="subcellular location">
    <subcellularLocation>
        <location evidence="1">Membrane</location>
        <topology evidence="1">Multi-pass membrane protein</topology>
    </subcellularLocation>
</comment>
<dbReference type="AlphaFoldDB" id="A0AAV9X4S7"/>
<dbReference type="SUPFAM" id="SSF103481">
    <property type="entry name" value="Multidrug resistance efflux transporter EmrE"/>
    <property type="match status" value="2"/>
</dbReference>
<evidence type="ECO:0000256" key="2">
    <source>
        <dbReference type="ARBA" id="ARBA00022692"/>
    </source>
</evidence>
<feature type="transmembrane region" description="Helical" evidence="6">
    <location>
        <begin position="248"/>
        <end position="265"/>
    </location>
</feature>
<feature type="compositionally biased region" description="Acidic residues" evidence="5">
    <location>
        <begin position="119"/>
        <end position="130"/>
    </location>
</feature>
<feature type="transmembrane region" description="Helical" evidence="6">
    <location>
        <begin position="457"/>
        <end position="475"/>
    </location>
</feature>
<feature type="transmembrane region" description="Helical" evidence="6">
    <location>
        <begin position="431"/>
        <end position="451"/>
    </location>
</feature>
<dbReference type="PANTHER" id="PTHR22911:SF6">
    <property type="entry name" value="SOLUTE CARRIER FAMILY 35 MEMBER G1"/>
    <property type="match status" value="1"/>
</dbReference>
<feature type="region of interest" description="Disordered" evidence="5">
    <location>
        <begin position="1"/>
        <end position="64"/>
    </location>
</feature>
<evidence type="ECO:0000256" key="5">
    <source>
        <dbReference type="SAM" id="MobiDB-lite"/>
    </source>
</evidence>
<organism evidence="8 9">
    <name type="scientific">Orbilia ellipsospora</name>
    <dbReference type="NCBI Taxonomy" id="2528407"/>
    <lineage>
        <taxon>Eukaryota</taxon>
        <taxon>Fungi</taxon>
        <taxon>Dikarya</taxon>
        <taxon>Ascomycota</taxon>
        <taxon>Pezizomycotina</taxon>
        <taxon>Orbiliomycetes</taxon>
        <taxon>Orbiliales</taxon>
        <taxon>Orbiliaceae</taxon>
        <taxon>Orbilia</taxon>
    </lineage>
</organism>